<evidence type="ECO:0000313" key="3">
    <source>
        <dbReference type="EMBL" id="QNE17271.1"/>
    </source>
</evidence>
<evidence type="ECO:0000259" key="2">
    <source>
        <dbReference type="Pfam" id="PF01636"/>
    </source>
</evidence>
<evidence type="ECO:0000313" key="4">
    <source>
        <dbReference type="Proteomes" id="UP000515563"/>
    </source>
</evidence>
<gene>
    <name evidence="3" type="ORF">F1D05_04250</name>
</gene>
<reference evidence="3 4" key="2">
    <citation type="journal article" date="2020" name="Microbiol. Resour. Announc.">
        <title>Antarctic desert soil bacteria exhibit high novel natural product potential, evaluated through long-read genome sequencing and comparative genomics.</title>
        <authorList>
            <person name="Benaud N."/>
            <person name="Edwards R.J."/>
            <person name="Amos T.G."/>
            <person name="D'Agostino P.M."/>
            <person name="Gutierrez-Chavez C."/>
            <person name="Montgomery K."/>
            <person name="Nicetic I."/>
            <person name="Ferrari B.C."/>
        </authorList>
    </citation>
    <scope>NUCLEOTIDE SEQUENCE [LARGE SCALE GENOMIC DNA]</scope>
    <source>
        <strain evidence="3 4">SPB151</strain>
    </source>
</reference>
<proteinExistence type="inferred from homology"/>
<dbReference type="KEGG" id="kqi:F1D05_04250"/>
<comment type="similarity">
    <text evidence="1">Belongs to the pseudomonas-type ThrB family.</text>
</comment>
<dbReference type="GO" id="GO:0019202">
    <property type="term" value="F:amino acid kinase activity"/>
    <property type="evidence" value="ECO:0007669"/>
    <property type="project" value="TreeGrafter"/>
</dbReference>
<dbReference type="InterPro" id="IPR011009">
    <property type="entry name" value="Kinase-like_dom_sf"/>
</dbReference>
<dbReference type="SUPFAM" id="SSF56112">
    <property type="entry name" value="Protein kinase-like (PK-like)"/>
    <property type="match status" value="1"/>
</dbReference>
<reference evidence="4" key="1">
    <citation type="submission" date="2019-09" db="EMBL/GenBank/DDBJ databases">
        <title>Antimicrobial potential of Antarctic Bacteria.</title>
        <authorList>
            <person name="Benaud N."/>
            <person name="Edwards R.J."/>
            <person name="Ferrari B.C."/>
        </authorList>
    </citation>
    <scope>NUCLEOTIDE SEQUENCE [LARGE SCALE GENOMIC DNA]</scope>
    <source>
        <strain evidence="4">SPB151</strain>
    </source>
</reference>
<organism evidence="3 4">
    <name type="scientific">Kribbella qitaiheensis</name>
    <dbReference type="NCBI Taxonomy" id="1544730"/>
    <lineage>
        <taxon>Bacteria</taxon>
        <taxon>Bacillati</taxon>
        <taxon>Actinomycetota</taxon>
        <taxon>Actinomycetes</taxon>
        <taxon>Propionibacteriales</taxon>
        <taxon>Kribbellaceae</taxon>
        <taxon>Kribbella</taxon>
    </lineage>
</organism>
<dbReference type="Gene3D" id="3.90.1200.10">
    <property type="match status" value="1"/>
</dbReference>
<dbReference type="RefSeq" id="WP_185446101.1">
    <property type="nucleotide sequence ID" value="NZ_CP043661.1"/>
</dbReference>
<dbReference type="Proteomes" id="UP000515563">
    <property type="component" value="Chromosome"/>
</dbReference>
<feature type="domain" description="Aminoglycoside phosphotransferase" evidence="2">
    <location>
        <begin position="33"/>
        <end position="229"/>
    </location>
</feature>
<dbReference type="Gene3D" id="3.30.200.20">
    <property type="entry name" value="Phosphorylase Kinase, domain 1"/>
    <property type="match status" value="1"/>
</dbReference>
<dbReference type="Pfam" id="PF01636">
    <property type="entry name" value="APH"/>
    <property type="match status" value="1"/>
</dbReference>
<dbReference type="AlphaFoldDB" id="A0A7G6WTF6"/>
<dbReference type="PANTHER" id="PTHR21064">
    <property type="entry name" value="AMINOGLYCOSIDE PHOSPHOTRANSFERASE DOMAIN-CONTAINING PROTEIN-RELATED"/>
    <property type="match status" value="1"/>
</dbReference>
<dbReference type="InterPro" id="IPR002575">
    <property type="entry name" value="Aminoglycoside_PTrfase"/>
</dbReference>
<sequence length="262" mass="29252">METAEPPIDAWSNTLGTPRVDRLAHGNPDVRLWSVWGDDDRPYILRAVGQWRPGASLTDEHRVLLHLKEAGVSVAVPVRSNDGALYVEHRNRTYVLVPRLPADDVEHELLPDAGDVCARIGSAIGGLHLALAEYPRVVESYEHDLLQHAFEGSRPKLPRNIRERWIDPHAEVARTVLRGLPIQLIHGDCNSGNVLLSEGQVSGFIDLDHLPVGQRIYDLAYYLVSRVRDLIDPVERPGPAQRGLSPRRRFVCGRVSRAEPAL</sequence>
<keyword evidence="3" id="KW-0808">Transferase</keyword>
<dbReference type="PANTHER" id="PTHR21064:SF6">
    <property type="entry name" value="AMINOGLYCOSIDE PHOSPHOTRANSFERASE DOMAIN-CONTAINING PROTEIN"/>
    <property type="match status" value="1"/>
</dbReference>
<dbReference type="InterPro" id="IPR050249">
    <property type="entry name" value="Pseudomonas-type_ThrB"/>
</dbReference>
<keyword evidence="4" id="KW-1185">Reference proteome</keyword>
<name>A0A7G6WTF6_9ACTN</name>
<accession>A0A7G6WTF6</accession>
<dbReference type="EMBL" id="CP043661">
    <property type="protein sequence ID" value="QNE17271.1"/>
    <property type="molecule type" value="Genomic_DNA"/>
</dbReference>
<protein>
    <submittedName>
        <fullName evidence="3">Phosphotransferase</fullName>
    </submittedName>
</protein>
<evidence type="ECO:0000256" key="1">
    <source>
        <dbReference type="ARBA" id="ARBA00038240"/>
    </source>
</evidence>